<dbReference type="EMBL" id="JABEZW010223362">
    <property type="protein sequence ID" value="MBA0786532.1"/>
    <property type="molecule type" value="Genomic_DNA"/>
</dbReference>
<protein>
    <recommendedName>
        <fullName evidence="3">DUF674 domain-containing protein</fullName>
    </recommendedName>
</protein>
<evidence type="ECO:0000313" key="1">
    <source>
        <dbReference type="EMBL" id="MBA0786532.1"/>
    </source>
</evidence>
<accession>A0A7J9FMI9</accession>
<evidence type="ECO:0000313" key="2">
    <source>
        <dbReference type="Proteomes" id="UP000593568"/>
    </source>
</evidence>
<comment type="caution">
    <text evidence="1">The sequence shown here is derived from an EMBL/GenBank/DDBJ whole genome shotgun (WGS) entry which is preliminary data.</text>
</comment>
<organism evidence="1 2">
    <name type="scientific">Gossypium trilobum</name>
    <dbReference type="NCBI Taxonomy" id="34281"/>
    <lineage>
        <taxon>Eukaryota</taxon>
        <taxon>Viridiplantae</taxon>
        <taxon>Streptophyta</taxon>
        <taxon>Embryophyta</taxon>
        <taxon>Tracheophyta</taxon>
        <taxon>Spermatophyta</taxon>
        <taxon>Magnoliopsida</taxon>
        <taxon>eudicotyledons</taxon>
        <taxon>Gunneridae</taxon>
        <taxon>Pentapetalae</taxon>
        <taxon>rosids</taxon>
        <taxon>malvids</taxon>
        <taxon>Malvales</taxon>
        <taxon>Malvaceae</taxon>
        <taxon>Malvoideae</taxon>
        <taxon>Gossypium</taxon>
    </lineage>
</organism>
<reference evidence="1 2" key="1">
    <citation type="journal article" date="2019" name="Genome Biol. Evol.">
        <title>Insights into the evolution of the New World diploid cottons (Gossypium, subgenus Houzingenia) based on genome sequencing.</title>
        <authorList>
            <person name="Grover C.E."/>
            <person name="Arick M.A. 2nd"/>
            <person name="Thrash A."/>
            <person name="Conover J.L."/>
            <person name="Sanders W.S."/>
            <person name="Peterson D.G."/>
            <person name="Frelichowski J.E."/>
            <person name="Scheffler J.A."/>
            <person name="Scheffler B.E."/>
            <person name="Wendel J.F."/>
        </authorList>
    </citation>
    <scope>NUCLEOTIDE SEQUENCE [LARGE SCALE GENOMIC DNA]</scope>
    <source>
        <strain evidence="1">8</strain>
        <tissue evidence="1">Leaf</tissue>
    </source>
</reference>
<dbReference type="PANTHER" id="PTHR33103:SF110">
    <property type="entry name" value="DUF674 FAMILY PROTEIN"/>
    <property type="match status" value="1"/>
</dbReference>
<keyword evidence="2" id="KW-1185">Reference proteome</keyword>
<dbReference type="Proteomes" id="UP000593568">
    <property type="component" value="Unassembled WGS sequence"/>
</dbReference>
<proteinExistence type="predicted"/>
<sequence length="207" mass="22646">MVGCLANLYGILENLGDAYILPTTNKDTLSKPKYSSSLAADVPLLLPNIESSTRLRFYRCPNGHNSNCRMYYANDPTSTCPSCSHAMNIPATVVNPPNKVSTSSAAAIEGDYVKGVVAYTIMDDPRVTAMSTISSITMLNKFNVQQDDALEEKVVDVGINEGVEILKASLQSKTVLTSKIKSPISVDFKEFMDSGKFLHLVLFLIYY</sequence>
<evidence type="ECO:0008006" key="3">
    <source>
        <dbReference type="Google" id="ProtNLM"/>
    </source>
</evidence>
<name>A0A7J9FMI9_9ROSI</name>
<gene>
    <name evidence="1" type="ORF">Gotri_024840</name>
</gene>
<dbReference type="AlphaFoldDB" id="A0A7J9FMI9"/>
<dbReference type="InterPro" id="IPR007750">
    <property type="entry name" value="DUF674"/>
</dbReference>
<dbReference type="Pfam" id="PF05056">
    <property type="entry name" value="DUF674"/>
    <property type="match status" value="1"/>
</dbReference>
<dbReference type="PANTHER" id="PTHR33103">
    <property type="entry name" value="OS01G0153900 PROTEIN"/>
    <property type="match status" value="1"/>
</dbReference>